<dbReference type="EMBL" id="JBEPCV010000085">
    <property type="protein sequence ID" value="MER6909896.1"/>
    <property type="molecule type" value="Genomic_DNA"/>
</dbReference>
<evidence type="ECO:0008006" key="4">
    <source>
        <dbReference type="Google" id="ProtNLM"/>
    </source>
</evidence>
<organism evidence="2 3">
    <name type="scientific">Streptomyces flaveolus</name>
    <dbReference type="NCBI Taxonomy" id="67297"/>
    <lineage>
        <taxon>Bacteria</taxon>
        <taxon>Bacillati</taxon>
        <taxon>Actinomycetota</taxon>
        <taxon>Actinomycetes</taxon>
        <taxon>Kitasatosporales</taxon>
        <taxon>Streptomycetaceae</taxon>
        <taxon>Streptomyces</taxon>
    </lineage>
</organism>
<gene>
    <name evidence="2" type="ORF">ABT322_40655</name>
</gene>
<name>A0ABV1VTS2_9ACTN</name>
<accession>A0ABV1VTS2</accession>
<dbReference type="Proteomes" id="UP001490330">
    <property type="component" value="Unassembled WGS sequence"/>
</dbReference>
<evidence type="ECO:0000256" key="1">
    <source>
        <dbReference type="SAM" id="Phobius"/>
    </source>
</evidence>
<feature type="transmembrane region" description="Helical" evidence="1">
    <location>
        <begin position="39"/>
        <end position="57"/>
    </location>
</feature>
<sequence>MRPGLPGPDAIRRHHAHPGARSLAAATAGALVLVLDARATLAVGALLQVVPVVLLLASPIRALRTIPARTAVPPAHEGAFS</sequence>
<keyword evidence="1" id="KW-0472">Membrane</keyword>
<keyword evidence="1" id="KW-0812">Transmembrane</keyword>
<proteinExistence type="predicted"/>
<dbReference type="RefSeq" id="WP_350724642.1">
    <property type="nucleotide sequence ID" value="NZ_JBEPCO010000058.1"/>
</dbReference>
<protein>
    <recommendedName>
        <fullName evidence="4">DUF58 domain-containing protein</fullName>
    </recommendedName>
</protein>
<comment type="caution">
    <text evidence="2">The sequence shown here is derived from an EMBL/GenBank/DDBJ whole genome shotgun (WGS) entry which is preliminary data.</text>
</comment>
<keyword evidence="1" id="KW-1133">Transmembrane helix</keyword>
<evidence type="ECO:0000313" key="3">
    <source>
        <dbReference type="Proteomes" id="UP001490330"/>
    </source>
</evidence>
<evidence type="ECO:0000313" key="2">
    <source>
        <dbReference type="EMBL" id="MER6909896.1"/>
    </source>
</evidence>
<keyword evidence="3" id="KW-1185">Reference proteome</keyword>
<reference evidence="2 3" key="1">
    <citation type="submission" date="2024-06" db="EMBL/GenBank/DDBJ databases">
        <title>The Natural Products Discovery Center: Release of the First 8490 Sequenced Strains for Exploring Actinobacteria Biosynthetic Diversity.</title>
        <authorList>
            <person name="Kalkreuter E."/>
            <person name="Kautsar S.A."/>
            <person name="Yang D."/>
            <person name="Bader C.D."/>
            <person name="Teijaro C.N."/>
            <person name="Fluegel L."/>
            <person name="Davis C.M."/>
            <person name="Simpson J.R."/>
            <person name="Lauterbach L."/>
            <person name="Steele A.D."/>
            <person name="Gui C."/>
            <person name="Meng S."/>
            <person name="Li G."/>
            <person name="Viehrig K."/>
            <person name="Ye F."/>
            <person name="Su P."/>
            <person name="Kiefer A.F."/>
            <person name="Nichols A."/>
            <person name="Cepeda A.J."/>
            <person name="Yan W."/>
            <person name="Fan B."/>
            <person name="Jiang Y."/>
            <person name="Adhikari A."/>
            <person name="Zheng C.-J."/>
            <person name="Schuster L."/>
            <person name="Cowan T.M."/>
            <person name="Smanski M.J."/>
            <person name="Chevrette M.G."/>
            <person name="De Carvalho L.P.S."/>
            <person name="Shen B."/>
        </authorList>
    </citation>
    <scope>NUCLEOTIDE SEQUENCE [LARGE SCALE GENOMIC DNA]</scope>
    <source>
        <strain evidence="2 3">NPDC000632</strain>
    </source>
</reference>